<dbReference type="PROSITE" id="PS51257">
    <property type="entry name" value="PROKAR_LIPOPROTEIN"/>
    <property type="match status" value="1"/>
</dbReference>
<evidence type="ECO:0000259" key="3">
    <source>
        <dbReference type="Pfam" id="PF21671"/>
    </source>
</evidence>
<dbReference type="PANTHER" id="PTHR35192">
    <property type="entry name" value="PROTEIN, PUTATIVE-RELATED"/>
    <property type="match status" value="1"/>
</dbReference>
<comment type="caution">
    <text evidence="4">The sequence shown here is derived from an EMBL/GenBank/DDBJ whole genome shotgun (WGS) entry which is preliminary data.</text>
</comment>
<sequence length="1199" mass="122364">MRLSTTFICSALAACVLPAVGAIQYTRSGSLTKRASHNVSPARAPVILQRQHHVQRNLLDLCISIDAGVLAPILHIIDPLAAKVHLCLCLHDLNLFLDTDIGILLANLLGGKNNLLAAIKLLINTSPQSQQCNFPPHSHHACVQGHPCAFECDPPYVQHGTTCVCPPPLMECNGKCGSFPNGCGSAVPHYKQKRASGPIATFAQAQAFCKSEAVCGIAGREEETDFECIDTSVTLDSCGGCVTPHRFTDILAPSATGIECGRLPGVITAACSNSRCVITQCREGWHLNANRNECVYIAGDPVNRGHSSRMRKRGILASADVVIDPDLAAKINAYVVLVIDLVSTSGSIPVPPTAPHTPTSHPPINHADLVGAVVAATVNLLKSHTVAEIVANVNALVHVNNIVAQTFGGCGCSGTLGLGQLIHQLVRVIDCALDMQHWCGSHPVGIPAPHPFAPTTTLPYIPNTSDVPITVGLDDVLNALGLASKGSRIDVFGLGSGLTSIANNLLNGLGLGRANVRSRSVHPPTVNAAVVLDLELLAKLNSLVDLVIALVNNVPMTLPAAPNSPPIIGTDPLPPSEPSLPVSLPIDSSLVDCIVQAVVNLGSSPTVAALVRNINALVNVNAIVAKALGTCGCVDAFDLGGLVGNLDAVINVALDIQDWCIHNPVGVPIPYPTGPPLPYPTGTPVPSPSVSLIPHPSPVPSGTPSTPALPNESNEAVIVGLDQLLTGLLGTLGLGPIKVDVVVDNLVGAGLAHSLNNVLNGLGIGPANVIPRGGALSVDANVIAQVDQTLVAQIRALVNLVLIVKNGSSSLPTAPHSSSPIIPGHLPSGYLPIDTKLVDGIVRAAINLLNSNTVSALLLNVDVLAQVGALVSGSLAGCECREHLGLRGLAMDIENLLAAVSSVQSWCAHHPVIPSPVPTTSLPSPQPLSTPSVSVPAPTPGSSSGTPAIDLHVPISLNLGDLLSSLGVNLTSDVDAVVDLNNLVEALVNIVINLQGHSSPLPPAITVPAPHPSASTSVPVPPYLSASQPAAQPSGTPSAPPITQGLVVAIVHAAAGLLHSLTGADVLANVNILLSASGVLADALDGCGCVGPLGLQPLVQNVDELLNTLLAIHVWCQNHPGVVGGGGDAGIGTGTGPSGSVPSSSIILNAEQLLGALGLGNVAHVDGAVTGLGSGVNGLINPILNAVGLGGLRRWLTGR</sequence>
<evidence type="ECO:0000256" key="2">
    <source>
        <dbReference type="SAM" id="SignalP"/>
    </source>
</evidence>
<proteinExistence type="predicted"/>
<dbReference type="Proteomes" id="UP000565441">
    <property type="component" value="Unassembled WGS sequence"/>
</dbReference>
<reference evidence="4 5" key="1">
    <citation type="journal article" date="2020" name="ISME J.">
        <title>Uncovering the hidden diversity of litter-decomposition mechanisms in mushroom-forming fungi.</title>
        <authorList>
            <person name="Floudas D."/>
            <person name="Bentzer J."/>
            <person name="Ahren D."/>
            <person name="Johansson T."/>
            <person name="Persson P."/>
            <person name="Tunlid A."/>
        </authorList>
    </citation>
    <scope>NUCLEOTIDE SEQUENCE [LARGE SCALE GENOMIC DNA]</scope>
    <source>
        <strain evidence="4 5">CBS 661.87</strain>
    </source>
</reference>
<dbReference type="AlphaFoldDB" id="A0A8H5M5Q9"/>
<feature type="region of interest" description="Disordered" evidence="1">
    <location>
        <begin position="918"/>
        <end position="947"/>
    </location>
</feature>
<protein>
    <recommendedName>
        <fullName evidence="3">Protein CPL1-like domain-containing protein</fullName>
    </recommendedName>
</protein>
<gene>
    <name evidence="4" type="ORF">D9615_005453</name>
</gene>
<feature type="domain" description="Protein CPL1-like" evidence="3">
    <location>
        <begin position="226"/>
        <end position="295"/>
    </location>
</feature>
<dbReference type="InterPro" id="IPR038955">
    <property type="entry name" value="PriA/CPL1_fungi"/>
</dbReference>
<feature type="chain" id="PRO_5034416669" description="Protein CPL1-like domain-containing protein" evidence="2">
    <location>
        <begin position="23"/>
        <end position="1199"/>
    </location>
</feature>
<keyword evidence="5" id="KW-1185">Reference proteome</keyword>
<feature type="signal peptide" evidence="2">
    <location>
        <begin position="1"/>
        <end position="22"/>
    </location>
</feature>
<dbReference type="EMBL" id="JAACJP010000010">
    <property type="protein sequence ID" value="KAF5381684.1"/>
    <property type="molecule type" value="Genomic_DNA"/>
</dbReference>
<dbReference type="PANTHER" id="PTHR35192:SF2">
    <property type="entry name" value="APPLE DOMAIN-CONTAINING PROTEIN"/>
    <property type="match status" value="1"/>
</dbReference>
<evidence type="ECO:0000256" key="1">
    <source>
        <dbReference type="SAM" id="MobiDB-lite"/>
    </source>
</evidence>
<dbReference type="Pfam" id="PF21671">
    <property type="entry name" value="CPL1-like"/>
    <property type="match status" value="1"/>
</dbReference>
<name>A0A8H5M5Q9_9AGAR</name>
<evidence type="ECO:0000313" key="4">
    <source>
        <dbReference type="EMBL" id="KAF5381684.1"/>
    </source>
</evidence>
<dbReference type="InterPro" id="IPR048661">
    <property type="entry name" value="CPL1-like"/>
</dbReference>
<accession>A0A8H5M5Q9</accession>
<organism evidence="4 5">
    <name type="scientific">Tricholomella constricta</name>
    <dbReference type="NCBI Taxonomy" id="117010"/>
    <lineage>
        <taxon>Eukaryota</taxon>
        <taxon>Fungi</taxon>
        <taxon>Dikarya</taxon>
        <taxon>Basidiomycota</taxon>
        <taxon>Agaricomycotina</taxon>
        <taxon>Agaricomycetes</taxon>
        <taxon>Agaricomycetidae</taxon>
        <taxon>Agaricales</taxon>
        <taxon>Tricholomatineae</taxon>
        <taxon>Lyophyllaceae</taxon>
        <taxon>Tricholomella</taxon>
    </lineage>
</organism>
<dbReference type="OrthoDB" id="439917at2759"/>
<keyword evidence="2" id="KW-0732">Signal</keyword>
<evidence type="ECO:0000313" key="5">
    <source>
        <dbReference type="Proteomes" id="UP000565441"/>
    </source>
</evidence>